<comment type="caution">
    <text evidence="1">The sequence shown here is derived from an EMBL/GenBank/DDBJ whole genome shotgun (WGS) entry which is preliminary data.</text>
</comment>
<reference evidence="1 2" key="1">
    <citation type="submission" date="2019-05" db="EMBL/GenBank/DDBJ databases">
        <title>Another draft genome of Portunus trituberculatus and its Hox gene families provides insights of decapod evolution.</title>
        <authorList>
            <person name="Jeong J.-H."/>
            <person name="Song I."/>
            <person name="Kim S."/>
            <person name="Choi T."/>
            <person name="Kim D."/>
            <person name="Ryu S."/>
            <person name="Kim W."/>
        </authorList>
    </citation>
    <scope>NUCLEOTIDE SEQUENCE [LARGE SCALE GENOMIC DNA]</scope>
    <source>
        <tissue evidence="1">Muscle</tissue>
    </source>
</reference>
<proteinExistence type="predicted"/>
<dbReference type="AlphaFoldDB" id="A0A5B7F662"/>
<evidence type="ECO:0000313" key="2">
    <source>
        <dbReference type="Proteomes" id="UP000324222"/>
    </source>
</evidence>
<evidence type="ECO:0000313" key="1">
    <source>
        <dbReference type="EMBL" id="MPC43060.1"/>
    </source>
</evidence>
<name>A0A5B7F662_PORTR</name>
<sequence>MLPPLKIVHRFESTGSRRRVVMSSGTLHDNPHLTAAGCAWCWIPLPGELPRVASGQRSIRHQRTSALKSAARDGTLISLVTGHWTHPGSPVGANKPSIYSGFSIS</sequence>
<dbReference type="EMBL" id="VSRR010005669">
    <property type="protein sequence ID" value="MPC43060.1"/>
    <property type="molecule type" value="Genomic_DNA"/>
</dbReference>
<protein>
    <submittedName>
        <fullName evidence="1">Uncharacterized protein</fullName>
    </submittedName>
</protein>
<gene>
    <name evidence="1" type="ORF">E2C01_036697</name>
</gene>
<dbReference type="Proteomes" id="UP000324222">
    <property type="component" value="Unassembled WGS sequence"/>
</dbReference>
<organism evidence="1 2">
    <name type="scientific">Portunus trituberculatus</name>
    <name type="common">Swimming crab</name>
    <name type="synonym">Neptunus trituberculatus</name>
    <dbReference type="NCBI Taxonomy" id="210409"/>
    <lineage>
        <taxon>Eukaryota</taxon>
        <taxon>Metazoa</taxon>
        <taxon>Ecdysozoa</taxon>
        <taxon>Arthropoda</taxon>
        <taxon>Crustacea</taxon>
        <taxon>Multicrustacea</taxon>
        <taxon>Malacostraca</taxon>
        <taxon>Eumalacostraca</taxon>
        <taxon>Eucarida</taxon>
        <taxon>Decapoda</taxon>
        <taxon>Pleocyemata</taxon>
        <taxon>Brachyura</taxon>
        <taxon>Eubrachyura</taxon>
        <taxon>Portunoidea</taxon>
        <taxon>Portunidae</taxon>
        <taxon>Portuninae</taxon>
        <taxon>Portunus</taxon>
    </lineage>
</organism>
<accession>A0A5B7F662</accession>
<keyword evidence="2" id="KW-1185">Reference proteome</keyword>